<accession>A0A0G0XDR0</accession>
<dbReference type="Proteomes" id="UP000033858">
    <property type="component" value="Unassembled WGS sequence"/>
</dbReference>
<evidence type="ECO:0000313" key="1">
    <source>
        <dbReference type="EMBL" id="KKR85872.1"/>
    </source>
</evidence>
<protein>
    <submittedName>
        <fullName evidence="1">Glycosyl transferase family protein</fullName>
    </submittedName>
</protein>
<comment type="caution">
    <text evidence="1">The sequence shown here is derived from an EMBL/GenBank/DDBJ whole genome shotgun (WGS) entry which is preliminary data.</text>
</comment>
<organism evidence="1">
    <name type="scientific">Candidatus Woesebacteria bacterium GW2011_GWB1_41_10</name>
    <dbReference type="NCBI Taxonomy" id="1618577"/>
    <lineage>
        <taxon>Bacteria</taxon>
        <taxon>Candidatus Woeseibacteriota</taxon>
    </lineage>
</organism>
<sequence>ITNFAKERNKLLEKAKGDWVLFLDSDEEVVGDRWPVNSGFLGYRIRRDNYFLGSFVCSEWLVRLGKKNAGKWVRRVHEFWDIKQLSYLASVIIKHDTAENLHEYITKINRYSTLHALANKEEGKKAGLLKIIFYSMAKFIFTLIKSRHIVFSIIQSLHSFLSWSKLYFLHS</sequence>
<dbReference type="GO" id="GO:0016740">
    <property type="term" value="F:transferase activity"/>
    <property type="evidence" value="ECO:0007669"/>
    <property type="project" value="UniProtKB-KW"/>
</dbReference>
<feature type="non-terminal residue" evidence="1">
    <location>
        <position position="1"/>
    </location>
</feature>
<name>A0A0G0XDR0_9BACT</name>
<reference evidence="1" key="1">
    <citation type="journal article" date="2015" name="Nature">
        <title>rRNA introns, odd ribosomes, and small enigmatic genomes across a large radiation of phyla.</title>
        <authorList>
            <person name="Brown C.T."/>
            <person name="Hug L.A."/>
            <person name="Thomas B.C."/>
            <person name="Sharon I."/>
            <person name="Castelle C.J."/>
            <person name="Singh A."/>
            <person name="Wilkins M.J."/>
            <person name="Williams K.H."/>
            <person name="Banfield J.F."/>
        </authorList>
    </citation>
    <scope>NUCLEOTIDE SEQUENCE [LARGE SCALE GENOMIC DNA]</scope>
</reference>
<keyword evidence="1" id="KW-0808">Transferase</keyword>
<dbReference type="AlphaFoldDB" id="A0A0G0XDR0"/>
<gene>
    <name evidence="1" type="ORF">UU32_C0029G0001</name>
</gene>
<proteinExistence type="predicted"/>
<dbReference type="EMBL" id="LCAE01000029">
    <property type="protein sequence ID" value="KKR85872.1"/>
    <property type="molecule type" value="Genomic_DNA"/>
</dbReference>